<dbReference type="PANTHER" id="PTHR33264">
    <property type="entry name" value="EXPRESSED PROTEIN"/>
    <property type="match status" value="1"/>
</dbReference>
<name>A0A835J872_9ROSI</name>
<proteinExistence type="predicted"/>
<dbReference type="Proteomes" id="UP000657918">
    <property type="component" value="Chromosome 16"/>
</dbReference>
<evidence type="ECO:0000313" key="2">
    <source>
        <dbReference type="Proteomes" id="UP000657918"/>
    </source>
</evidence>
<keyword evidence="2" id="KW-1185">Reference proteome</keyword>
<dbReference type="OrthoDB" id="689054at2759"/>
<dbReference type="EMBL" id="JADGMS010000016">
    <property type="protein sequence ID" value="KAF9666407.1"/>
    <property type="molecule type" value="Genomic_DNA"/>
</dbReference>
<protein>
    <submittedName>
        <fullName evidence="1">Uncharacterized protein</fullName>
    </submittedName>
</protein>
<organism evidence="1 2">
    <name type="scientific">Salix dunnii</name>
    <dbReference type="NCBI Taxonomy" id="1413687"/>
    <lineage>
        <taxon>Eukaryota</taxon>
        <taxon>Viridiplantae</taxon>
        <taxon>Streptophyta</taxon>
        <taxon>Embryophyta</taxon>
        <taxon>Tracheophyta</taxon>
        <taxon>Spermatophyta</taxon>
        <taxon>Magnoliopsida</taxon>
        <taxon>eudicotyledons</taxon>
        <taxon>Gunneridae</taxon>
        <taxon>Pentapetalae</taxon>
        <taxon>rosids</taxon>
        <taxon>fabids</taxon>
        <taxon>Malpighiales</taxon>
        <taxon>Salicaceae</taxon>
        <taxon>Saliceae</taxon>
        <taxon>Salix</taxon>
    </lineage>
</organism>
<reference evidence="1 2" key="1">
    <citation type="submission" date="2020-10" db="EMBL/GenBank/DDBJ databases">
        <title>Plant Genome Project.</title>
        <authorList>
            <person name="Zhang R.-G."/>
        </authorList>
    </citation>
    <scope>NUCLEOTIDE SEQUENCE [LARGE SCALE GENOMIC DNA]</scope>
    <source>
        <strain evidence="1">FAFU-HL-1</strain>
        <tissue evidence="1">Leaf</tissue>
    </source>
</reference>
<dbReference type="AlphaFoldDB" id="A0A835J872"/>
<comment type="caution">
    <text evidence="1">The sequence shown here is derived from an EMBL/GenBank/DDBJ whole genome shotgun (WGS) entry which is preliminary data.</text>
</comment>
<accession>A0A835J872</accession>
<sequence>MCTKHQPRNSNRSLSNHYAEASGDTYKLIKYYQMEENSPRVSSQKRTHEVSGGGLTRKSRYTIDEGGDVIECSSKHCQSCTAGLVADCVALCCCPCALVNLLTLAFIKVPWMIGKKCLRGVKRKKMKLEIKRKGKKNNEGEGNIVRRERDCNLRKRMVAEGVLEIATDFGEEKEMAARFGEAERLWLELSQSGHLGFGRVSFTSAPYIA</sequence>
<gene>
    <name evidence="1" type="ORF">SADUNF_Sadunf16G0226200</name>
</gene>
<dbReference type="PANTHER" id="PTHR33264:SF6">
    <property type="entry name" value="OS01G0638800 PROTEIN"/>
    <property type="match status" value="1"/>
</dbReference>
<evidence type="ECO:0000313" key="1">
    <source>
        <dbReference type="EMBL" id="KAF9666407.1"/>
    </source>
</evidence>